<evidence type="ECO:0000313" key="4">
    <source>
        <dbReference type="Proteomes" id="UP000292136"/>
    </source>
</evidence>
<dbReference type="Pfam" id="PF00534">
    <property type="entry name" value="Glycos_transf_1"/>
    <property type="match status" value="1"/>
</dbReference>
<dbReference type="PANTHER" id="PTHR45947:SF13">
    <property type="entry name" value="TRANSFERASE"/>
    <property type="match status" value="1"/>
</dbReference>
<evidence type="ECO:0000259" key="1">
    <source>
        <dbReference type="Pfam" id="PF00534"/>
    </source>
</evidence>
<feature type="domain" description="Glycosyltransferase subfamily 4-like N-terminal" evidence="2">
    <location>
        <begin position="17"/>
        <end position="202"/>
    </location>
</feature>
<comment type="caution">
    <text evidence="3">The sequence shown here is derived from an EMBL/GenBank/DDBJ whole genome shotgun (WGS) entry which is preliminary data.</text>
</comment>
<dbReference type="EMBL" id="SHKM01000001">
    <property type="protein sequence ID" value="RZT90794.1"/>
    <property type="molecule type" value="Genomic_DNA"/>
</dbReference>
<dbReference type="RefSeq" id="WP_165397471.1">
    <property type="nucleotide sequence ID" value="NZ_SHKM01000001.1"/>
</dbReference>
<gene>
    <name evidence="3" type="ORF">EV678_1615</name>
</gene>
<dbReference type="CDD" id="cd03801">
    <property type="entry name" value="GT4_PimA-like"/>
    <property type="match status" value="1"/>
</dbReference>
<dbReference type="PANTHER" id="PTHR45947">
    <property type="entry name" value="SULFOQUINOVOSYL TRANSFERASE SQD2"/>
    <property type="match status" value="1"/>
</dbReference>
<proteinExistence type="predicted"/>
<protein>
    <submittedName>
        <fullName evidence="3">Glycosyltransferase involved in cell wall biosynthesis</fullName>
    </submittedName>
</protein>
<dbReference type="Pfam" id="PF13439">
    <property type="entry name" value="Glyco_transf_4"/>
    <property type="match status" value="1"/>
</dbReference>
<dbReference type="InterPro" id="IPR028098">
    <property type="entry name" value="Glyco_trans_4-like_N"/>
</dbReference>
<organism evidence="3 4">
    <name type="scientific">Azospira oryzae</name>
    <dbReference type="NCBI Taxonomy" id="146939"/>
    <lineage>
        <taxon>Bacteria</taxon>
        <taxon>Pseudomonadati</taxon>
        <taxon>Pseudomonadota</taxon>
        <taxon>Betaproteobacteria</taxon>
        <taxon>Rhodocyclales</taxon>
        <taxon>Rhodocyclaceae</taxon>
        <taxon>Azospira</taxon>
    </lineage>
</organism>
<dbReference type="Proteomes" id="UP000292136">
    <property type="component" value="Unassembled WGS sequence"/>
</dbReference>
<feature type="domain" description="Glycosyl transferase family 1" evidence="1">
    <location>
        <begin position="209"/>
        <end position="372"/>
    </location>
</feature>
<name>A0ABY0IV76_9RHOO</name>
<dbReference type="InterPro" id="IPR001296">
    <property type="entry name" value="Glyco_trans_1"/>
</dbReference>
<reference evidence="3 4" key="1">
    <citation type="submission" date="2019-02" db="EMBL/GenBank/DDBJ databases">
        <title>Genomic Encyclopedia of Type Strains, Phase IV (KMG-IV): sequencing the most valuable type-strain genomes for metagenomic binning, comparative biology and taxonomic classification.</title>
        <authorList>
            <person name="Goeker M."/>
        </authorList>
    </citation>
    <scope>NUCLEOTIDE SEQUENCE [LARGE SCALE GENOMIC DNA]</scope>
    <source>
        <strain evidence="3 4">DSM 21223</strain>
    </source>
</reference>
<dbReference type="Gene3D" id="3.40.50.2000">
    <property type="entry name" value="Glycogen Phosphorylase B"/>
    <property type="match status" value="2"/>
</dbReference>
<dbReference type="InterPro" id="IPR050194">
    <property type="entry name" value="Glycosyltransferase_grp1"/>
</dbReference>
<sequence length="397" mass="44483">MHCDVLLVSNLYPPIQIGGYEIAARDVAEGLRARGLTVHVLASDYRKEEFSLADEQDISRDLKLMGSWYEDYPVSDPLENSRHNFLVTQEFLRKLKPRLVYAWNQANLGAGPTVAAEAEGVPVLHHIMGYDLLSYRRRGATFFASIREFLRSIRYSTWRDYRLADRHLKNIVFLSSYMKDFYRKEGVCPEYAPVVYPGIAVETITCKDRYEIRDNSFNVVFLGQLAPHKGVSEVKEALNRIAANNPALNLTLTLIGNGESEYVNSLLAPSAVNVVHRGFVNRADLYRQLSGYDAGVFSSTWEEPFGIAQIEMMAAGLPIVSSATGGAAEPLKGEVNSLVYNSRVPGELEQKFQVLIDTYASRAARLGAQARKTVEEGFSLEVMHRNIYDAVSKVIRS</sequence>
<accession>A0ABY0IV76</accession>
<keyword evidence="4" id="KW-1185">Reference proteome</keyword>
<evidence type="ECO:0000313" key="3">
    <source>
        <dbReference type="EMBL" id="RZT90794.1"/>
    </source>
</evidence>
<dbReference type="SUPFAM" id="SSF53756">
    <property type="entry name" value="UDP-Glycosyltransferase/glycogen phosphorylase"/>
    <property type="match status" value="1"/>
</dbReference>
<evidence type="ECO:0000259" key="2">
    <source>
        <dbReference type="Pfam" id="PF13439"/>
    </source>
</evidence>